<protein>
    <submittedName>
        <fullName evidence="1">Uncharacterized protein</fullName>
    </submittedName>
</protein>
<organism evidence="1">
    <name type="scientific">Caudovirales sp. ct1Jx6</name>
    <dbReference type="NCBI Taxonomy" id="2826765"/>
    <lineage>
        <taxon>Viruses</taxon>
        <taxon>Duplodnaviria</taxon>
        <taxon>Heunggongvirae</taxon>
        <taxon>Uroviricota</taxon>
        <taxon>Caudoviricetes</taxon>
    </lineage>
</organism>
<reference evidence="1" key="1">
    <citation type="journal article" date="2021" name="Proc. Natl. Acad. Sci. U.S.A.">
        <title>A Catalog of Tens of Thousands of Viruses from Human Metagenomes Reveals Hidden Associations with Chronic Diseases.</title>
        <authorList>
            <person name="Tisza M.J."/>
            <person name="Buck C.B."/>
        </authorList>
    </citation>
    <scope>NUCLEOTIDE SEQUENCE</scope>
    <source>
        <strain evidence="1">Ct1Jx6</strain>
    </source>
</reference>
<proteinExistence type="predicted"/>
<dbReference type="EMBL" id="BK014927">
    <property type="protein sequence ID" value="DAD83045.1"/>
    <property type="molecule type" value="Genomic_DNA"/>
</dbReference>
<evidence type="ECO:0000313" key="1">
    <source>
        <dbReference type="EMBL" id="DAD83045.1"/>
    </source>
</evidence>
<sequence length="247" mass="29082">MSFLGQCNFYVGKDKRIEREFKILSKDHRQGRSGSLEFKAERYQRGFKITFYQNVVFENPHGGEYDFGKREKMPYLIGKQYELVTKKLSDFLVAKGALNDTKSVCKTAADFIKSDYVNSFHHPQITMDFSLSHLDGTGIECEYNARDRDGKILINGEIKYFRDGRSGYLCRGKIYHNINNMWWVIVDKYRVRNVASFELFDLAESDCLTRKAPRRTPKEYLTKREYIAKATTKELINELRRRKNDKE</sequence>
<accession>A0A8S5ML32</accession>
<name>A0A8S5ML32_9CAUD</name>